<proteinExistence type="predicted"/>
<feature type="region of interest" description="Disordered" evidence="1">
    <location>
        <begin position="1"/>
        <end position="32"/>
    </location>
</feature>
<feature type="compositionally biased region" description="Basic and acidic residues" evidence="1">
    <location>
        <begin position="17"/>
        <end position="29"/>
    </location>
</feature>
<dbReference type="EMBL" id="MFIX01000049">
    <property type="protein sequence ID" value="OGG05454.1"/>
    <property type="molecule type" value="Genomic_DNA"/>
</dbReference>
<dbReference type="AlphaFoldDB" id="A0A1F5YZD8"/>
<protein>
    <submittedName>
        <fullName evidence="2">Uncharacterized protein</fullName>
    </submittedName>
</protein>
<comment type="caution">
    <text evidence="2">The sequence shown here is derived from an EMBL/GenBank/DDBJ whole genome shotgun (WGS) entry which is preliminary data.</text>
</comment>
<reference evidence="2 3" key="1">
    <citation type="journal article" date="2016" name="Nat. Commun.">
        <title>Thousands of microbial genomes shed light on interconnected biogeochemical processes in an aquifer system.</title>
        <authorList>
            <person name="Anantharaman K."/>
            <person name="Brown C.T."/>
            <person name="Hug L.A."/>
            <person name="Sharon I."/>
            <person name="Castelle C.J."/>
            <person name="Probst A.J."/>
            <person name="Thomas B.C."/>
            <person name="Singh A."/>
            <person name="Wilkins M.J."/>
            <person name="Karaoz U."/>
            <person name="Brodie E.L."/>
            <person name="Williams K.H."/>
            <person name="Hubbard S.S."/>
            <person name="Banfield J.F."/>
        </authorList>
    </citation>
    <scope>NUCLEOTIDE SEQUENCE [LARGE SCALE GENOMIC DNA]</scope>
</reference>
<gene>
    <name evidence="2" type="ORF">A3F83_10485</name>
</gene>
<evidence type="ECO:0000313" key="3">
    <source>
        <dbReference type="Proteomes" id="UP000179129"/>
    </source>
</evidence>
<dbReference type="Proteomes" id="UP000179129">
    <property type="component" value="Unassembled WGS sequence"/>
</dbReference>
<name>A0A1F5YZD8_9BACT</name>
<sequence length="167" mass="19260">MTATEKRGQGRGGEPVPPRELEKTIRESAEEASGQALRMIYEDELRKACTGRALEAKKEHLWLDFRKSLPINRWIERTRTLKSGKADMQKLVKELDRYLETFSVEAETAGQKLDMDRNYYHEAISLLGKYPQGAEPGETDRKRLTELMIMVDYKDARLAMQILKSIV</sequence>
<evidence type="ECO:0000313" key="2">
    <source>
        <dbReference type="EMBL" id="OGG05454.1"/>
    </source>
</evidence>
<accession>A0A1F5YZD8</accession>
<evidence type="ECO:0000256" key="1">
    <source>
        <dbReference type="SAM" id="MobiDB-lite"/>
    </source>
</evidence>
<organism evidence="2 3">
    <name type="scientific">Candidatus Glassbacteria bacterium RIFCSPLOWO2_12_FULL_58_11</name>
    <dbReference type="NCBI Taxonomy" id="1817867"/>
    <lineage>
        <taxon>Bacteria</taxon>
        <taxon>Candidatus Glassiibacteriota</taxon>
    </lineage>
</organism>